<keyword evidence="7 9" id="KW-0238">DNA-binding</keyword>
<comment type="subunit">
    <text evidence="9">Homodimer, forms a heterotetramer with a Cas2 homodimer.</text>
</comment>
<dbReference type="EC" id="3.1.-.-" evidence="9"/>
<evidence type="ECO:0000256" key="7">
    <source>
        <dbReference type="ARBA" id="ARBA00023125"/>
    </source>
</evidence>
<comment type="cofactor">
    <cofactor evidence="9">
        <name>Mg(2+)</name>
        <dbReference type="ChEBI" id="CHEBI:18420"/>
    </cofactor>
    <cofactor evidence="9">
        <name>Mn(2+)</name>
        <dbReference type="ChEBI" id="CHEBI:29035"/>
    </cofactor>
</comment>
<proteinExistence type="inferred from homology"/>
<evidence type="ECO:0000313" key="10">
    <source>
        <dbReference type="EMBL" id="ASV76920.1"/>
    </source>
</evidence>
<dbReference type="NCBIfam" id="TIGR00287">
    <property type="entry name" value="cas1"/>
    <property type="match status" value="1"/>
</dbReference>
<dbReference type="RefSeq" id="WP_095416940.1">
    <property type="nucleotide sequence ID" value="NZ_CP018477.1"/>
</dbReference>
<dbReference type="NCBIfam" id="TIGR03641">
    <property type="entry name" value="cas1_HMARI"/>
    <property type="match status" value="1"/>
</dbReference>
<evidence type="ECO:0000256" key="5">
    <source>
        <dbReference type="ARBA" id="ARBA00022842"/>
    </source>
</evidence>
<keyword evidence="6 9" id="KW-0051">Antiviral defense</keyword>
<dbReference type="GO" id="GO:0016787">
    <property type="term" value="F:hydrolase activity"/>
    <property type="evidence" value="ECO:0007669"/>
    <property type="project" value="UniProtKB-KW"/>
</dbReference>
<keyword evidence="5 9" id="KW-0460">Magnesium</keyword>
<dbReference type="AlphaFoldDB" id="A0A286RLU5"/>
<protein>
    <recommendedName>
        <fullName evidence="9">CRISPR-associated endonuclease Cas1</fullName>
        <ecNumber evidence="9">3.1.-.-</ecNumber>
    </recommendedName>
</protein>
<dbReference type="GO" id="GO:0004520">
    <property type="term" value="F:DNA endonuclease activity"/>
    <property type="evidence" value="ECO:0007669"/>
    <property type="project" value="InterPro"/>
</dbReference>
<gene>
    <name evidence="9" type="primary">cas1</name>
    <name evidence="10" type="ORF">THTE_4319</name>
</gene>
<dbReference type="Gene3D" id="3.100.10.20">
    <property type="entry name" value="CRISPR-associated endonuclease Cas1, N-terminal domain"/>
    <property type="match status" value="1"/>
</dbReference>
<dbReference type="PANTHER" id="PTHR43219:SF1">
    <property type="entry name" value="CRISPR-ASSOCIATED ENDONUCLEASE CAS1"/>
    <property type="match status" value="1"/>
</dbReference>
<dbReference type="Pfam" id="PF01867">
    <property type="entry name" value="Cas_Cas1"/>
    <property type="match status" value="1"/>
</dbReference>
<dbReference type="InterPro" id="IPR042211">
    <property type="entry name" value="CRISPR-assoc_Cas1_N"/>
</dbReference>
<evidence type="ECO:0000256" key="9">
    <source>
        <dbReference type="HAMAP-Rule" id="MF_01470"/>
    </source>
</evidence>
<keyword evidence="4 9" id="KW-0378">Hydrolase</keyword>
<dbReference type="InterPro" id="IPR019858">
    <property type="entry name" value="CRISPR-assoc_Cas1_HMARI/TNEAP"/>
</dbReference>
<keyword evidence="8 9" id="KW-0464">Manganese</keyword>
<dbReference type="InterPro" id="IPR042206">
    <property type="entry name" value="CRISPR-assoc_Cas1_C"/>
</dbReference>
<accession>A0A286RLU5</accession>
<name>A0A286RLU5_9BACT</name>
<dbReference type="KEGG" id="ttf:THTE_4319"/>
<keyword evidence="3 9" id="KW-0255">Endonuclease</keyword>
<evidence type="ECO:0000256" key="4">
    <source>
        <dbReference type="ARBA" id="ARBA00022801"/>
    </source>
</evidence>
<dbReference type="CDD" id="cd09722">
    <property type="entry name" value="Cas1_I-B"/>
    <property type="match status" value="1"/>
</dbReference>
<evidence type="ECO:0000256" key="3">
    <source>
        <dbReference type="ARBA" id="ARBA00022759"/>
    </source>
</evidence>
<comment type="similarity">
    <text evidence="9">Belongs to the CRISPR-associated endonuclease Cas1 family.</text>
</comment>
<feature type="binding site" evidence="9">
    <location>
        <position position="161"/>
    </location>
    <ligand>
        <name>Mn(2+)</name>
        <dbReference type="ChEBI" id="CHEBI:29035"/>
    </ligand>
</feature>
<sequence>MAETYYIFRSGRLRRKHNTLYLESPSNNGDSQKHPLPVENVRDIYLFGEIDLNTKLLRFLGQRQITAHCFNYHGFYVGSFYPRERNVSGDLLVRQVEAFLDSNRRLFLARQFIKGALFHILHNLRYYQNRGKDLADIIATVDALAAQIDDAPDIPSLMGLEGRARDTYYQAFTLIMNLPEPFEKRVRRPPNNPINALISFGNTMLYTAVLTELYVTQLNPTISYLHEPSTRRFSLALDLAEIFKPLIVDRLIFRLWNKRMITDKHFESVGNARGVYLNEEGRKIWVREFEKQLSETVQHRKLKRSVSYRRLLRLEAYKLVRHLLDMEPYESFKAWW</sequence>
<evidence type="ECO:0000256" key="6">
    <source>
        <dbReference type="ARBA" id="ARBA00023118"/>
    </source>
</evidence>
<keyword evidence="11" id="KW-1185">Reference proteome</keyword>
<evidence type="ECO:0000256" key="2">
    <source>
        <dbReference type="ARBA" id="ARBA00022723"/>
    </source>
</evidence>
<feature type="binding site" evidence="9">
    <location>
        <position position="241"/>
    </location>
    <ligand>
        <name>Mn(2+)</name>
        <dbReference type="ChEBI" id="CHEBI:29035"/>
    </ligand>
</feature>
<dbReference type="Proteomes" id="UP000215086">
    <property type="component" value="Chromosome"/>
</dbReference>
<dbReference type="EMBL" id="CP018477">
    <property type="protein sequence ID" value="ASV76920.1"/>
    <property type="molecule type" value="Genomic_DNA"/>
</dbReference>
<dbReference type="GO" id="GO:0043571">
    <property type="term" value="P:maintenance of CRISPR repeat elements"/>
    <property type="evidence" value="ECO:0007669"/>
    <property type="project" value="UniProtKB-UniRule"/>
</dbReference>
<dbReference type="GO" id="GO:0051607">
    <property type="term" value="P:defense response to virus"/>
    <property type="evidence" value="ECO:0007669"/>
    <property type="project" value="UniProtKB-UniRule"/>
</dbReference>
<organism evidence="10 11">
    <name type="scientific">Thermogutta terrifontis</name>
    <dbReference type="NCBI Taxonomy" id="1331910"/>
    <lineage>
        <taxon>Bacteria</taxon>
        <taxon>Pseudomonadati</taxon>
        <taxon>Planctomycetota</taxon>
        <taxon>Planctomycetia</taxon>
        <taxon>Pirellulales</taxon>
        <taxon>Thermoguttaceae</taxon>
        <taxon>Thermogutta</taxon>
    </lineage>
</organism>
<dbReference type="OrthoDB" id="9803119at2"/>
<comment type="function">
    <text evidence="9">CRISPR (clustered regularly interspaced short palindromic repeat), is an adaptive immune system that provides protection against mobile genetic elements (viruses, transposable elements and conjugative plasmids). CRISPR clusters contain spacers, sequences complementary to antecedent mobile elements, and target invading nucleic acids. CRISPR clusters are transcribed and processed into CRISPR RNA (crRNA). Acts as a dsDNA endonuclease. Involved in the integration of spacer DNA into the CRISPR cassette.</text>
</comment>
<dbReference type="GO" id="GO:0046872">
    <property type="term" value="F:metal ion binding"/>
    <property type="evidence" value="ECO:0007669"/>
    <property type="project" value="UniProtKB-UniRule"/>
</dbReference>
<evidence type="ECO:0000313" key="11">
    <source>
        <dbReference type="Proteomes" id="UP000215086"/>
    </source>
</evidence>
<keyword evidence="2 9" id="KW-0479">Metal-binding</keyword>
<evidence type="ECO:0000256" key="8">
    <source>
        <dbReference type="ARBA" id="ARBA00023211"/>
    </source>
</evidence>
<dbReference type="HAMAP" id="MF_01470">
    <property type="entry name" value="Cas1"/>
    <property type="match status" value="1"/>
</dbReference>
<feature type="binding site" evidence="9">
    <location>
        <position position="226"/>
    </location>
    <ligand>
        <name>Mn(2+)</name>
        <dbReference type="ChEBI" id="CHEBI:29035"/>
    </ligand>
</feature>
<reference evidence="10 11" key="1">
    <citation type="journal article" name="Front. Microbiol.">
        <title>Sugar Metabolism of the First Thermophilic Planctomycete Thermogutta terrifontis: Comparative Genomic and Transcriptomic Approaches.</title>
        <authorList>
            <person name="Elcheninov A.G."/>
            <person name="Menzel P."/>
            <person name="Gudbergsdottir S.R."/>
            <person name="Slesarev A.I."/>
            <person name="Kadnikov V.V."/>
            <person name="Krogh A."/>
            <person name="Bonch-Osmolovskaya E.A."/>
            <person name="Peng X."/>
            <person name="Kublanov I.V."/>
        </authorList>
    </citation>
    <scope>NUCLEOTIDE SEQUENCE [LARGE SCALE GENOMIC DNA]</scope>
    <source>
        <strain evidence="10 11">R1</strain>
    </source>
</reference>
<dbReference type="PANTHER" id="PTHR43219">
    <property type="entry name" value="CRISPR-ASSOCIATED ENDONUCLEASE CAS1"/>
    <property type="match status" value="1"/>
</dbReference>
<dbReference type="GO" id="GO:0003677">
    <property type="term" value="F:DNA binding"/>
    <property type="evidence" value="ECO:0007669"/>
    <property type="project" value="UniProtKB-KW"/>
</dbReference>
<evidence type="ECO:0000256" key="1">
    <source>
        <dbReference type="ARBA" id="ARBA00022722"/>
    </source>
</evidence>
<dbReference type="InterPro" id="IPR002729">
    <property type="entry name" value="CRISPR-assoc_Cas1"/>
</dbReference>
<dbReference type="Gene3D" id="1.20.120.920">
    <property type="entry name" value="CRISPR-associated endonuclease Cas1, C-terminal domain"/>
    <property type="match status" value="1"/>
</dbReference>
<keyword evidence="1 9" id="KW-0540">Nuclease</keyword>